<reference evidence="1" key="1">
    <citation type="journal article" date="2020" name="Stud. Mycol.">
        <title>101 Dothideomycetes genomes: a test case for predicting lifestyles and emergence of pathogens.</title>
        <authorList>
            <person name="Haridas S."/>
            <person name="Albert R."/>
            <person name="Binder M."/>
            <person name="Bloem J."/>
            <person name="Labutti K."/>
            <person name="Salamov A."/>
            <person name="Andreopoulos B."/>
            <person name="Baker S."/>
            <person name="Barry K."/>
            <person name="Bills G."/>
            <person name="Bluhm B."/>
            <person name="Cannon C."/>
            <person name="Castanera R."/>
            <person name="Culley D."/>
            <person name="Daum C."/>
            <person name="Ezra D."/>
            <person name="Gonzalez J."/>
            <person name="Henrissat B."/>
            <person name="Kuo A."/>
            <person name="Liang C."/>
            <person name="Lipzen A."/>
            <person name="Lutzoni F."/>
            <person name="Magnuson J."/>
            <person name="Mondo S."/>
            <person name="Nolan M."/>
            <person name="Ohm R."/>
            <person name="Pangilinan J."/>
            <person name="Park H.-J."/>
            <person name="Ramirez L."/>
            <person name="Alfaro M."/>
            <person name="Sun H."/>
            <person name="Tritt A."/>
            <person name="Yoshinaga Y."/>
            <person name="Zwiers L.-H."/>
            <person name="Turgeon B."/>
            <person name="Goodwin S."/>
            <person name="Spatafora J."/>
            <person name="Crous P."/>
            <person name="Grigoriev I."/>
        </authorList>
    </citation>
    <scope>NUCLEOTIDE SEQUENCE</scope>
    <source>
        <strain evidence="1">CBS 121410</strain>
    </source>
</reference>
<accession>A0A6A5YF95</accession>
<dbReference type="SUPFAM" id="SSF50475">
    <property type="entry name" value="FMN-binding split barrel"/>
    <property type="match status" value="1"/>
</dbReference>
<protein>
    <recommendedName>
        <fullName evidence="3">Flavin-nucleotide-binding protein</fullName>
    </recommendedName>
</protein>
<dbReference type="EMBL" id="ML978714">
    <property type="protein sequence ID" value="KAF2089471.1"/>
    <property type="molecule type" value="Genomic_DNA"/>
</dbReference>
<dbReference type="AlphaFoldDB" id="A0A6A5YF95"/>
<dbReference type="OrthoDB" id="444432at2759"/>
<gene>
    <name evidence="1" type="ORF">K490DRAFT_37561</name>
</gene>
<dbReference type="InterPro" id="IPR024747">
    <property type="entry name" value="Pyridox_Oxase-rel"/>
</dbReference>
<evidence type="ECO:0008006" key="3">
    <source>
        <dbReference type="Google" id="ProtNLM"/>
    </source>
</evidence>
<dbReference type="PANTHER" id="PTHR34071">
    <property type="entry name" value="5-NITROIMIDAZOLE ANTIBIOTICS RESISTANCE PROTEIN, NIMA-FAMILY-RELATED PROTEIN-RELATED"/>
    <property type="match status" value="1"/>
</dbReference>
<evidence type="ECO:0000313" key="1">
    <source>
        <dbReference type="EMBL" id="KAF2089471.1"/>
    </source>
</evidence>
<dbReference type="Proteomes" id="UP000799776">
    <property type="component" value="Unassembled WGS sequence"/>
</dbReference>
<name>A0A6A5YF95_9PEZI</name>
<dbReference type="Pfam" id="PF12900">
    <property type="entry name" value="Pyridox_ox_2"/>
    <property type="match status" value="1"/>
</dbReference>
<sequence length="254" mass="28002">MNGEAYEKQPSTTFNRLKKRGTYDAEKIHNIINTTSVVHVSFSPLPGDRYPIILPMIGRIGHYPPSAESAPSCYLHGHVSSRLMKLGVAGGLPVCVAATKVDGFQLSLTPFSHSYNYRSAIIQGMASVVEDKAEKLWAMELMTDSVIPGRWANTRTPPDGGELQSTHVLKIDIQAASAKINANQAHDDKKDMRKEELLDRVWTGVVPVYETFGEPIPSAYNRVENVPSYIADFIRNENVNAEEHAVGGARTESH</sequence>
<evidence type="ECO:0000313" key="2">
    <source>
        <dbReference type="Proteomes" id="UP000799776"/>
    </source>
</evidence>
<keyword evidence="2" id="KW-1185">Reference proteome</keyword>
<dbReference type="InterPro" id="IPR012349">
    <property type="entry name" value="Split_barrel_FMN-bd"/>
</dbReference>
<organism evidence="1 2">
    <name type="scientific">Saccharata proteae CBS 121410</name>
    <dbReference type="NCBI Taxonomy" id="1314787"/>
    <lineage>
        <taxon>Eukaryota</taxon>
        <taxon>Fungi</taxon>
        <taxon>Dikarya</taxon>
        <taxon>Ascomycota</taxon>
        <taxon>Pezizomycotina</taxon>
        <taxon>Dothideomycetes</taxon>
        <taxon>Dothideomycetes incertae sedis</taxon>
        <taxon>Botryosphaeriales</taxon>
        <taxon>Saccharataceae</taxon>
        <taxon>Saccharata</taxon>
    </lineage>
</organism>
<proteinExistence type="predicted"/>
<dbReference type="Gene3D" id="2.30.110.10">
    <property type="entry name" value="Electron Transport, Fmn-binding Protein, Chain A"/>
    <property type="match status" value="1"/>
</dbReference>
<dbReference type="PANTHER" id="PTHR34071:SF2">
    <property type="entry name" value="FLAVIN-NUCLEOTIDE-BINDING PROTEIN"/>
    <property type="match status" value="1"/>
</dbReference>